<proteinExistence type="inferred from homology"/>
<reference evidence="8 11" key="2">
    <citation type="submission" date="2019-11" db="EMBL/GenBank/DDBJ databases">
        <title>Flavobacterium resistens genome.</title>
        <authorList>
            <person name="Wilson V.M."/>
            <person name="Newman J.D."/>
        </authorList>
    </citation>
    <scope>NUCLEOTIDE SEQUENCE [LARGE SCALE GENOMIC DNA]</scope>
    <source>
        <strain evidence="8 11">DSM 19382</strain>
    </source>
</reference>
<evidence type="ECO:0000259" key="7">
    <source>
        <dbReference type="Pfam" id="PF00082"/>
    </source>
</evidence>
<evidence type="ECO:0000313" key="8">
    <source>
        <dbReference type="EMBL" id="MRX69340.1"/>
    </source>
</evidence>
<keyword evidence="11" id="KW-1185">Reference proteome</keyword>
<keyword evidence="3 5" id="KW-0378">Hydrolase</keyword>
<dbReference type="EMBL" id="FXTA01000006">
    <property type="protein sequence ID" value="SMO89345.1"/>
    <property type="molecule type" value="Genomic_DNA"/>
</dbReference>
<comment type="similarity">
    <text evidence="1 5">Belongs to the peptidase S8 family.</text>
</comment>
<dbReference type="InterPro" id="IPR015500">
    <property type="entry name" value="Peptidase_S8_subtilisin-rel"/>
</dbReference>
<dbReference type="InterPro" id="IPR000209">
    <property type="entry name" value="Peptidase_S8/S53_dom"/>
</dbReference>
<keyword evidence="6" id="KW-0732">Signal</keyword>
<dbReference type="InterPro" id="IPR036852">
    <property type="entry name" value="Peptidase_S8/S53_dom_sf"/>
</dbReference>
<reference evidence="9 10" key="1">
    <citation type="submission" date="2017-05" db="EMBL/GenBank/DDBJ databases">
        <authorList>
            <person name="Varghese N."/>
            <person name="Submissions S."/>
        </authorList>
    </citation>
    <scope>NUCLEOTIDE SEQUENCE [LARGE SCALE GENOMIC DNA]</scope>
    <source>
        <strain evidence="9 10">DSM 19382</strain>
    </source>
</reference>
<accession>A0A521EZM5</accession>
<evidence type="ECO:0000313" key="9">
    <source>
        <dbReference type="EMBL" id="SMO89345.1"/>
    </source>
</evidence>
<dbReference type="InterPro" id="IPR051048">
    <property type="entry name" value="Peptidase_S8/S53_subtilisin"/>
</dbReference>
<dbReference type="RefSeq" id="WP_142452118.1">
    <property type="nucleotide sequence ID" value="NZ_FXTA01000006.1"/>
</dbReference>
<feature type="domain" description="Peptidase S8/S53" evidence="7">
    <location>
        <begin position="70"/>
        <end position="519"/>
    </location>
</feature>
<dbReference type="OrthoDB" id="9798386at2"/>
<dbReference type="PROSITE" id="PS51892">
    <property type="entry name" value="SUBTILASE"/>
    <property type="match status" value="1"/>
</dbReference>
<feature type="active site" description="Charge relay system" evidence="5">
    <location>
        <position position="315"/>
    </location>
</feature>
<dbReference type="PROSITE" id="PS51257">
    <property type="entry name" value="PROKAR_LIPOPROTEIN"/>
    <property type="match status" value="1"/>
</dbReference>
<dbReference type="PRINTS" id="PR00723">
    <property type="entry name" value="SUBTILISIN"/>
</dbReference>
<dbReference type="Proteomes" id="UP000468990">
    <property type="component" value="Unassembled WGS sequence"/>
</dbReference>
<sequence>MKLFCNILLLILLISCHSTKKINSSKQVPLQTKFSNSELETWYQKDYTLDGIPGISLDKWYNQNKKKQKNTVTIAIIDTQIDINHEDLKGQLWTNVKEIPNNNIDDDHNGYIDDVNGWSFTGTKSGGYVVWNNYEYVRIVREWGPRFKGKTENEILNKDLPDYKEYLRASKTFDSKEKYYRNWHKSLVFNIEVYPVVKDTLKYFFPKEDYTYQQLDSMYKKYKINDKKYRQRRDDNDRDLGALIDYKMGNLEVNDNKLEDIVDKRIQLDSILLKNLNVDYNERLLIGDNPNILEKGYGNNNISNNKAGHRSIQDHCTKMAGIIGANRINNIGVKGILQNVKIMPLNISPSGDEHDKDIVMAIYYAVDNGAKVINMSLGKEFSLHKEWMFDALKYAESHNVLIVHSAGNFAFDVDKNPEYPSDVAFDGTPEICNNFINVGSTTYKLNEYFVSDFSNYGKENVDLFSPGEEIYTTASGNIYNSDSGTSMAAPMVSATAGLIWSYFPNLTAAEVKQIIMDSGNTYDIEVIVPGSKNKKVPFSELSKSGRVLNVYNAMKLAEKMDRNRK</sequence>
<dbReference type="GO" id="GO:0004252">
    <property type="term" value="F:serine-type endopeptidase activity"/>
    <property type="evidence" value="ECO:0007669"/>
    <property type="project" value="UniProtKB-UniRule"/>
</dbReference>
<evidence type="ECO:0000256" key="3">
    <source>
        <dbReference type="ARBA" id="ARBA00022801"/>
    </source>
</evidence>
<feature type="chain" id="PRO_5043205972" evidence="6">
    <location>
        <begin position="21"/>
        <end position="565"/>
    </location>
</feature>
<evidence type="ECO:0000256" key="6">
    <source>
        <dbReference type="SAM" id="SignalP"/>
    </source>
</evidence>
<organism evidence="9 10">
    <name type="scientific">Flavobacterium resistens</name>
    <dbReference type="NCBI Taxonomy" id="443612"/>
    <lineage>
        <taxon>Bacteria</taxon>
        <taxon>Pseudomonadati</taxon>
        <taxon>Bacteroidota</taxon>
        <taxon>Flavobacteriia</taxon>
        <taxon>Flavobacteriales</taxon>
        <taxon>Flavobacteriaceae</taxon>
        <taxon>Flavobacterium</taxon>
    </lineage>
</organism>
<dbReference type="EMBL" id="WKKG01000008">
    <property type="protein sequence ID" value="MRX69340.1"/>
    <property type="molecule type" value="Genomic_DNA"/>
</dbReference>
<dbReference type="PANTHER" id="PTHR43399">
    <property type="entry name" value="SUBTILISIN-RELATED"/>
    <property type="match status" value="1"/>
</dbReference>
<dbReference type="Gene3D" id="3.40.50.200">
    <property type="entry name" value="Peptidase S8/S53 domain"/>
    <property type="match status" value="2"/>
</dbReference>
<dbReference type="InterPro" id="IPR023828">
    <property type="entry name" value="Peptidase_S8_Ser-AS"/>
</dbReference>
<dbReference type="SUPFAM" id="SSF52743">
    <property type="entry name" value="Subtilisin-like"/>
    <property type="match status" value="1"/>
</dbReference>
<name>A0A521EZM5_9FLAO</name>
<evidence type="ECO:0000256" key="1">
    <source>
        <dbReference type="ARBA" id="ARBA00011073"/>
    </source>
</evidence>
<gene>
    <name evidence="8" type="ORF">GJU42_15310</name>
    <name evidence="9" type="ORF">SAMN06265349_10633</name>
</gene>
<dbReference type="AlphaFoldDB" id="A0A521EZM5"/>
<evidence type="ECO:0000313" key="10">
    <source>
        <dbReference type="Proteomes" id="UP000317289"/>
    </source>
</evidence>
<feature type="signal peptide" evidence="6">
    <location>
        <begin position="1"/>
        <end position="20"/>
    </location>
</feature>
<keyword evidence="4 5" id="KW-0720">Serine protease</keyword>
<evidence type="ECO:0000256" key="2">
    <source>
        <dbReference type="ARBA" id="ARBA00022670"/>
    </source>
</evidence>
<dbReference type="PROSITE" id="PS00138">
    <property type="entry name" value="SUBTILASE_SER"/>
    <property type="match status" value="1"/>
</dbReference>
<dbReference type="Pfam" id="PF00082">
    <property type="entry name" value="Peptidase_S8"/>
    <property type="match status" value="1"/>
</dbReference>
<dbReference type="PANTHER" id="PTHR43399:SF4">
    <property type="entry name" value="CELL WALL-ASSOCIATED PROTEASE"/>
    <property type="match status" value="1"/>
</dbReference>
<evidence type="ECO:0000256" key="5">
    <source>
        <dbReference type="PROSITE-ProRule" id="PRU01240"/>
    </source>
</evidence>
<dbReference type="Proteomes" id="UP000317289">
    <property type="component" value="Unassembled WGS sequence"/>
</dbReference>
<dbReference type="GO" id="GO:0006508">
    <property type="term" value="P:proteolysis"/>
    <property type="evidence" value="ECO:0007669"/>
    <property type="project" value="UniProtKB-KW"/>
</dbReference>
<keyword evidence="2 5" id="KW-0645">Protease</keyword>
<evidence type="ECO:0000256" key="4">
    <source>
        <dbReference type="ARBA" id="ARBA00022825"/>
    </source>
</evidence>
<feature type="active site" description="Charge relay system" evidence="5">
    <location>
        <position position="486"/>
    </location>
</feature>
<evidence type="ECO:0000313" key="11">
    <source>
        <dbReference type="Proteomes" id="UP000468990"/>
    </source>
</evidence>
<feature type="active site" description="Charge relay system" evidence="5">
    <location>
        <position position="78"/>
    </location>
</feature>
<protein>
    <submittedName>
        <fullName evidence="8">S8 family serine peptidase</fullName>
    </submittedName>
    <submittedName>
        <fullName evidence="9">Subtilase family protein</fullName>
    </submittedName>
</protein>